<name>A0A8T5UXN4_9EURY</name>
<keyword evidence="2" id="KW-1185">Reference proteome</keyword>
<evidence type="ECO:0000313" key="1">
    <source>
        <dbReference type="EMBL" id="MBZ2165459.1"/>
    </source>
</evidence>
<proteinExistence type="predicted"/>
<dbReference type="EMBL" id="JAIOUQ010000005">
    <property type="protein sequence ID" value="MBZ2165459.1"/>
    <property type="molecule type" value="Genomic_DNA"/>
</dbReference>
<dbReference type="Proteomes" id="UP000825933">
    <property type="component" value="Unassembled WGS sequence"/>
</dbReference>
<comment type="caution">
    <text evidence="1">The sequence shown here is derived from an EMBL/GenBank/DDBJ whole genome shotgun (WGS) entry which is preliminary data.</text>
</comment>
<accession>A0A8T5UXN4</accession>
<dbReference type="AlphaFoldDB" id="A0A8T5UXN4"/>
<gene>
    <name evidence="1" type="ORF">K8N75_05325</name>
</gene>
<evidence type="ECO:0000313" key="2">
    <source>
        <dbReference type="Proteomes" id="UP000825933"/>
    </source>
</evidence>
<sequence length="80" mass="9428">MVNLLPVHAVDQVTHKFTYVQVNDHQKTNSNTADISIIHYDDLHYPQGTSKTVSYNNNQQFRYRYTNSSNEINFLKRKPE</sequence>
<protein>
    <submittedName>
        <fullName evidence="1">Uncharacterized protein</fullName>
    </submittedName>
</protein>
<reference evidence="2" key="1">
    <citation type="journal article" date="2022" name="Microbiol. Resour. Announc.">
        <title>Draft Genome Sequence of a Methanogenic Archaeon from West Spitsbergen Permafrost.</title>
        <authorList>
            <person name="Trubitsyn V."/>
            <person name="Rivkina E."/>
            <person name="Shcherbakova V."/>
        </authorList>
    </citation>
    <scope>NUCLEOTIDE SEQUENCE [LARGE SCALE GENOMIC DNA]</scope>
    <source>
        <strain evidence="2">VT</strain>
    </source>
</reference>
<dbReference type="RefSeq" id="WP_223791087.1">
    <property type="nucleotide sequence ID" value="NZ_JAIOUQ010000005.1"/>
</dbReference>
<organism evidence="1 2">
    <name type="scientific">Methanobacterium spitsbergense</name>
    <dbReference type="NCBI Taxonomy" id="2874285"/>
    <lineage>
        <taxon>Archaea</taxon>
        <taxon>Methanobacteriati</taxon>
        <taxon>Methanobacteriota</taxon>
        <taxon>Methanomada group</taxon>
        <taxon>Methanobacteria</taxon>
        <taxon>Methanobacteriales</taxon>
        <taxon>Methanobacteriaceae</taxon>
        <taxon>Methanobacterium</taxon>
    </lineage>
</organism>